<evidence type="ECO:0000256" key="1">
    <source>
        <dbReference type="SAM" id="Phobius"/>
    </source>
</evidence>
<dbReference type="GO" id="GO:0080120">
    <property type="term" value="P:CAAX-box protein maturation"/>
    <property type="evidence" value="ECO:0007669"/>
    <property type="project" value="UniProtKB-ARBA"/>
</dbReference>
<organism evidence="3 4">
    <name type="scientific">Euzebya pacifica</name>
    <dbReference type="NCBI Taxonomy" id="1608957"/>
    <lineage>
        <taxon>Bacteria</taxon>
        <taxon>Bacillati</taxon>
        <taxon>Actinomycetota</taxon>
        <taxon>Nitriliruptoria</taxon>
        <taxon>Euzebyales</taxon>
    </lineage>
</organism>
<dbReference type="AlphaFoldDB" id="A0A346Y1S6"/>
<dbReference type="PANTHER" id="PTHR36435">
    <property type="entry name" value="SLR1288 PROTEIN"/>
    <property type="match status" value="1"/>
</dbReference>
<keyword evidence="1" id="KW-0472">Membrane</keyword>
<keyword evidence="1" id="KW-1133">Transmembrane helix</keyword>
<feature type="domain" description="CAAX prenyl protease 2/Lysostaphin resistance protein A-like" evidence="2">
    <location>
        <begin position="144"/>
        <end position="232"/>
    </location>
</feature>
<keyword evidence="1" id="KW-0812">Transmembrane</keyword>
<dbReference type="InterPro" id="IPR003675">
    <property type="entry name" value="Rce1/LyrA-like_dom"/>
</dbReference>
<gene>
    <name evidence="3" type="ORF">DVS28_a3751</name>
</gene>
<dbReference type="EMBL" id="CP031165">
    <property type="protein sequence ID" value="AXV08423.1"/>
    <property type="molecule type" value="Genomic_DNA"/>
</dbReference>
<feature type="transmembrane region" description="Helical" evidence="1">
    <location>
        <begin position="12"/>
        <end position="36"/>
    </location>
</feature>
<keyword evidence="4" id="KW-1185">Reference proteome</keyword>
<feature type="transmembrane region" description="Helical" evidence="1">
    <location>
        <begin position="197"/>
        <end position="213"/>
    </location>
</feature>
<evidence type="ECO:0000259" key="2">
    <source>
        <dbReference type="Pfam" id="PF02517"/>
    </source>
</evidence>
<feature type="transmembrane region" description="Helical" evidence="1">
    <location>
        <begin position="48"/>
        <end position="69"/>
    </location>
</feature>
<name>A0A346Y1S6_9ACTN</name>
<dbReference type="InterPro" id="IPR052710">
    <property type="entry name" value="CAAX_protease"/>
</dbReference>
<dbReference type="KEGG" id="euz:DVS28_a3751"/>
<evidence type="ECO:0000313" key="3">
    <source>
        <dbReference type="EMBL" id="AXV08423.1"/>
    </source>
</evidence>
<evidence type="ECO:0000313" key="4">
    <source>
        <dbReference type="Proteomes" id="UP000264006"/>
    </source>
</evidence>
<protein>
    <submittedName>
        <fullName evidence="3">Abortive infection protein</fullName>
    </submittedName>
</protein>
<sequence length="245" mass="25813">MDGRDRRHAIPWEWWDALVIYVLWLVVAGAGATIVGSTFSDPLSSESTAVGVLVAVVMLTAVTVSWVRFRGLQAKVPDAVRRAFGVKQPTLRDVALGIGYGLAGFVVVQLGLGIALTTLIDALGRDAPVVQEGVQEAAQAGGVTSLLVGLGVVLLGPLGEELLYRGVLFQALNKHLPAWPAIGLSGLAFGVTHVERFVIALTFPLGMVLAWVMRRHGTLVVPIVAHVVFNLIGFLLIRSGAAGVG</sequence>
<proteinExistence type="predicted"/>
<accession>A0A346Y1S6</accession>
<reference evidence="3 4" key="1">
    <citation type="submission" date="2018-09" db="EMBL/GenBank/DDBJ databases">
        <title>Complete genome sequence of Euzebya sp. DY32-46 isolated from seawater of Pacific Ocean.</title>
        <authorList>
            <person name="Xu L."/>
            <person name="Wu Y.-H."/>
            <person name="Xu X.-W."/>
        </authorList>
    </citation>
    <scope>NUCLEOTIDE SEQUENCE [LARGE SCALE GENOMIC DNA]</scope>
    <source>
        <strain evidence="3 4">DY32-46</strain>
    </source>
</reference>
<dbReference type="Pfam" id="PF02517">
    <property type="entry name" value="Rce1-like"/>
    <property type="match status" value="1"/>
</dbReference>
<feature type="transmembrane region" description="Helical" evidence="1">
    <location>
        <begin position="90"/>
        <end position="117"/>
    </location>
</feature>
<dbReference type="PANTHER" id="PTHR36435:SF1">
    <property type="entry name" value="CAAX AMINO TERMINAL PROTEASE FAMILY PROTEIN"/>
    <property type="match status" value="1"/>
</dbReference>
<dbReference type="Proteomes" id="UP000264006">
    <property type="component" value="Chromosome"/>
</dbReference>
<feature type="transmembrane region" description="Helical" evidence="1">
    <location>
        <begin position="219"/>
        <end position="237"/>
    </location>
</feature>
<dbReference type="GO" id="GO:0004175">
    <property type="term" value="F:endopeptidase activity"/>
    <property type="evidence" value="ECO:0007669"/>
    <property type="project" value="UniProtKB-ARBA"/>
</dbReference>